<organism evidence="2 3">
    <name type="scientific">Photobacterium profundum 3TCK</name>
    <dbReference type="NCBI Taxonomy" id="314280"/>
    <lineage>
        <taxon>Bacteria</taxon>
        <taxon>Pseudomonadati</taxon>
        <taxon>Pseudomonadota</taxon>
        <taxon>Gammaproteobacteria</taxon>
        <taxon>Vibrionales</taxon>
        <taxon>Vibrionaceae</taxon>
        <taxon>Photobacterium</taxon>
    </lineage>
</organism>
<name>Q1Z4Y2_9GAMM</name>
<evidence type="ECO:0000313" key="2">
    <source>
        <dbReference type="EMBL" id="EAS43489.1"/>
    </source>
</evidence>
<keyword evidence="1" id="KW-1133">Transmembrane helix</keyword>
<keyword evidence="1" id="KW-0812">Transmembrane</keyword>
<keyword evidence="1" id="KW-0472">Membrane</keyword>
<evidence type="ECO:0000313" key="3">
    <source>
        <dbReference type="Proteomes" id="UP000003789"/>
    </source>
</evidence>
<sequence length="36" mass="3790">MDFSTFESASQALSLSIYFLVGAAAAIAFVQGFKSN</sequence>
<protein>
    <submittedName>
        <fullName evidence="2">Uncharacterized protein</fullName>
    </submittedName>
</protein>
<proteinExistence type="predicted"/>
<comment type="caution">
    <text evidence="2">The sequence shown here is derived from an EMBL/GenBank/DDBJ whole genome shotgun (WGS) entry which is preliminary data.</text>
</comment>
<dbReference type="AlphaFoldDB" id="Q1Z4Y2"/>
<feature type="transmembrane region" description="Helical" evidence="1">
    <location>
        <begin position="12"/>
        <end position="33"/>
    </location>
</feature>
<accession>Q1Z4Y2</accession>
<dbReference type="Proteomes" id="UP000003789">
    <property type="component" value="Unassembled WGS sequence"/>
</dbReference>
<evidence type="ECO:0000256" key="1">
    <source>
        <dbReference type="SAM" id="Phobius"/>
    </source>
</evidence>
<gene>
    <name evidence="2" type="ORF">P3TCK_01494</name>
</gene>
<reference evidence="2 3" key="1">
    <citation type="submission" date="2006-03" db="EMBL/GenBank/DDBJ databases">
        <authorList>
            <person name="Bartlett D.H."/>
            <person name="Valle G."/>
            <person name="Lauro F.M."/>
            <person name="Vezzi A."/>
            <person name="Simonato F."/>
            <person name="Eloe E."/>
            <person name="Vitulo N."/>
            <person name="Stratton T.K."/>
            <person name="D'angelo M."/>
            <person name="Ferriera S."/>
            <person name="Johnson J."/>
            <person name="Kravitz S."/>
            <person name="Beeson K."/>
            <person name="Sutton G."/>
            <person name="Rogers Y."/>
            <person name="Friedman R."/>
            <person name="Frazier M."/>
            <person name="Venter J.C."/>
        </authorList>
    </citation>
    <scope>NUCLEOTIDE SEQUENCE [LARGE SCALE GENOMIC DNA]</scope>
    <source>
        <strain evidence="2 3">3TCK</strain>
    </source>
</reference>
<dbReference type="HOGENOM" id="CLU_3357642_0_0_6"/>
<dbReference type="EMBL" id="AAPH01000010">
    <property type="protein sequence ID" value="EAS43489.1"/>
    <property type="molecule type" value="Genomic_DNA"/>
</dbReference>